<keyword evidence="4" id="KW-1185">Reference proteome</keyword>
<dbReference type="GO" id="GO:0006313">
    <property type="term" value="P:DNA transposition"/>
    <property type="evidence" value="ECO:0007669"/>
    <property type="project" value="InterPro"/>
</dbReference>
<reference evidence="3 4" key="1">
    <citation type="submission" date="2020-02" db="EMBL/GenBank/DDBJ databases">
        <title>Rhodobacter translucens sp. nov., a novel bacterium isolated from activated sludge.</title>
        <authorList>
            <person name="Liu J."/>
        </authorList>
    </citation>
    <scope>NUCLEOTIDE SEQUENCE [LARGE SCALE GENOMIC DNA]</scope>
    <source>
        <strain evidence="3 4">HX-7-19</strain>
    </source>
</reference>
<comment type="caution">
    <text evidence="3">The sequence shown here is derived from an EMBL/GenBank/DDBJ whole genome shotgun (WGS) entry which is preliminary data.</text>
</comment>
<dbReference type="NCBIfam" id="NF047646">
    <property type="entry name" value="REP_Tyr_transpos"/>
    <property type="match status" value="1"/>
</dbReference>
<dbReference type="InterPro" id="IPR036515">
    <property type="entry name" value="Transposase_17_sf"/>
</dbReference>
<dbReference type="EMBL" id="JAALFE010000002">
    <property type="protein sequence ID" value="NGQ89775.1"/>
    <property type="molecule type" value="Genomic_DNA"/>
</dbReference>
<accession>A0A6M1U162</accession>
<dbReference type="GO" id="GO:0004803">
    <property type="term" value="F:transposase activity"/>
    <property type="evidence" value="ECO:0007669"/>
    <property type="project" value="InterPro"/>
</dbReference>
<dbReference type="PANTHER" id="PTHR36966">
    <property type="entry name" value="REP-ASSOCIATED TYROSINE TRANSPOSASE"/>
    <property type="match status" value="1"/>
</dbReference>
<protein>
    <submittedName>
        <fullName evidence="3">Transposase</fullName>
    </submittedName>
</protein>
<dbReference type="InterPro" id="IPR052715">
    <property type="entry name" value="RAYT_transposase"/>
</dbReference>
<dbReference type="Gene3D" id="3.30.70.1290">
    <property type="entry name" value="Transposase IS200-like"/>
    <property type="match status" value="1"/>
</dbReference>
<dbReference type="Proteomes" id="UP000474758">
    <property type="component" value="Unassembled WGS sequence"/>
</dbReference>
<dbReference type="AlphaFoldDB" id="A0A6M1U162"/>
<name>A0A6M1U162_9RHOB</name>
<dbReference type="GO" id="GO:0043565">
    <property type="term" value="F:sequence-specific DNA binding"/>
    <property type="evidence" value="ECO:0007669"/>
    <property type="project" value="TreeGrafter"/>
</dbReference>
<feature type="region of interest" description="Disordered" evidence="1">
    <location>
        <begin position="166"/>
        <end position="191"/>
    </location>
</feature>
<evidence type="ECO:0000313" key="3">
    <source>
        <dbReference type="EMBL" id="NGQ89775.1"/>
    </source>
</evidence>
<organism evidence="3 4">
    <name type="scientific">Paragemmobacter kunshanensis</name>
    <dbReference type="NCBI Taxonomy" id="2583234"/>
    <lineage>
        <taxon>Bacteria</taxon>
        <taxon>Pseudomonadati</taxon>
        <taxon>Pseudomonadota</taxon>
        <taxon>Alphaproteobacteria</taxon>
        <taxon>Rhodobacterales</taxon>
        <taxon>Paracoccaceae</taxon>
        <taxon>Paragemmobacter</taxon>
    </lineage>
</organism>
<feature type="compositionally biased region" description="Basic and acidic residues" evidence="1">
    <location>
        <begin position="172"/>
        <end position="191"/>
    </location>
</feature>
<evidence type="ECO:0000256" key="1">
    <source>
        <dbReference type="SAM" id="MobiDB-lite"/>
    </source>
</evidence>
<dbReference type="InterPro" id="IPR002686">
    <property type="entry name" value="Transposase_17"/>
</dbReference>
<evidence type="ECO:0000313" key="4">
    <source>
        <dbReference type="Proteomes" id="UP000474758"/>
    </source>
</evidence>
<sequence>MPFYLRPRLPGATIFFTVTLQQRGSDLLLRHIDDLRDAVRVTRRERPFDVDAWVVLPDHMHCIWRLPEGDSSYSVRMGAIKARFSMAVRRAGFTPPLPQVMHDGGVNPALRKGQVGIWQKRFWEHHIRNPADWEAHMQYCWMNSVKHGLAAEPEDWAFSSFAKPGAALSGHRRGEPRPTGDLQRRGEPRPT</sequence>
<feature type="domain" description="Transposase IS200-like" evidence="2">
    <location>
        <begin position="9"/>
        <end position="143"/>
    </location>
</feature>
<dbReference type="SMART" id="SM01321">
    <property type="entry name" value="Y1_Tnp"/>
    <property type="match status" value="1"/>
</dbReference>
<proteinExistence type="predicted"/>
<dbReference type="SUPFAM" id="SSF143422">
    <property type="entry name" value="Transposase IS200-like"/>
    <property type="match status" value="1"/>
</dbReference>
<dbReference type="RefSeq" id="WP_165046883.1">
    <property type="nucleotide sequence ID" value="NZ_JAALFE010000002.1"/>
</dbReference>
<gene>
    <name evidence="3" type="ORF">G5V65_02620</name>
</gene>
<dbReference type="PANTHER" id="PTHR36966:SF1">
    <property type="entry name" value="REP-ASSOCIATED TYROSINE TRANSPOSASE"/>
    <property type="match status" value="1"/>
</dbReference>
<evidence type="ECO:0000259" key="2">
    <source>
        <dbReference type="SMART" id="SM01321"/>
    </source>
</evidence>